<dbReference type="InterPro" id="IPR023214">
    <property type="entry name" value="HAD_sf"/>
</dbReference>
<comment type="similarity">
    <text evidence="2">Belongs to the cation transport ATPase (P-type) (TC 3.A.3) family. Type IB subfamily.</text>
</comment>
<gene>
    <name evidence="6" type="ORF">HSBAA_50080</name>
</gene>
<dbReference type="GO" id="GO:0015662">
    <property type="term" value="F:P-type ion transporter activity"/>
    <property type="evidence" value="ECO:0007669"/>
    <property type="project" value="UniProtKB-ARBA"/>
</dbReference>
<comment type="subcellular location">
    <subcellularLocation>
        <location evidence="1">Membrane</location>
    </subcellularLocation>
</comment>
<name>A0A455UBW7_9GAMM</name>
<dbReference type="PANTHER" id="PTHR48085">
    <property type="entry name" value="CADMIUM/ZINC-TRANSPORTING ATPASE HMA2-RELATED"/>
    <property type="match status" value="1"/>
</dbReference>
<dbReference type="InterPro" id="IPR018303">
    <property type="entry name" value="ATPase_P-typ_P_site"/>
</dbReference>
<evidence type="ECO:0000313" key="7">
    <source>
        <dbReference type="Proteomes" id="UP000320231"/>
    </source>
</evidence>
<reference evidence="6 7" key="1">
    <citation type="journal article" date="2019" name="Microbiol. Resour. Announc.">
        <title>Complete Genome Sequence of Halomonas sulfidaeris Strain Esulfide1 Isolated from a Metal Sulfide Rock at a Depth of 2,200 Meters, Obtained Using Nanopore Sequencing.</title>
        <authorList>
            <person name="Saito M."/>
            <person name="Nishigata A."/>
            <person name="Galipon J."/>
            <person name="Arakawa K."/>
        </authorList>
    </citation>
    <scope>NUCLEOTIDE SEQUENCE [LARGE SCALE GENOMIC DNA]</scope>
    <source>
        <strain evidence="6 7">ATCC BAA-803</strain>
    </source>
</reference>
<dbReference type="SUPFAM" id="SSF81660">
    <property type="entry name" value="Metal cation-transporting ATPase, ATP-binding domain N"/>
    <property type="match status" value="1"/>
</dbReference>
<dbReference type="GO" id="GO:0016020">
    <property type="term" value="C:membrane"/>
    <property type="evidence" value="ECO:0007669"/>
    <property type="project" value="UniProtKB-SubCell"/>
</dbReference>
<dbReference type="GO" id="GO:0000166">
    <property type="term" value="F:nucleotide binding"/>
    <property type="evidence" value="ECO:0007669"/>
    <property type="project" value="InterPro"/>
</dbReference>
<organism evidence="6 7">
    <name type="scientific">Vreelandella sulfidaeris</name>
    <dbReference type="NCBI Taxonomy" id="115553"/>
    <lineage>
        <taxon>Bacteria</taxon>
        <taxon>Pseudomonadati</taxon>
        <taxon>Pseudomonadota</taxon>
        <taxon>Gammaproteobacteria</taxon>
        <taxon>Oceanospirillales</taxon>
        <taxon>Halomonadaceae</taxon>
        <taxon>Vreelandella</taxon>
    </lineage>
</organism>
<evidence type="ECO:0000256" key="3">
    <source>
        <dbReference type="ARBA" id="ARBA00022692"/>
    </source>
</evidence>
<dbReference type="GO" id="GO:0015086">
    <property type="term" value="F:cadmium ion transmembrane transporter activity"/>
    <property type="evidence" value="ECO:0007669"/>
    <property type="project" value="TreeGrafter"/>
</dbReference>
<protein>
    <submittedName>
        <fullName evidence="6">Uncharacterized protein</fullName>
    </submittedName>
</protein>
<proteinExistence type="inferred from homology"/>
<dbReference type="Proteomes" id="UP000320231">
    <property type="component" value="Chromosome"/>
</dbReference>
<evidence type="ECO:0000256" key="4">
    <source>
        <dbReference type="ARBA" id="ARBA00022989"/>
    </source>
</evidence>
<keyword evidence="4" id="KW-1133">Transmembrane helix</keyword>
<dbReference type="PROSITE" id="PS00154">
    <property type="entry name" value="ATPASE_E1_E2"/>
    <property type="match status" value="1"/>
</dbReference>
<dbReference type="Gene3D" id="3.40.1110.10">
    <property type="entry name" value="Calcium-transporting ATPase, cytoplasmic domain N"/>
    <property type="match status" value="1"/>
</dbReference>
<evidence type="ECO:0000256" key="5">
    <source>
        <dbReference type="ARBA" id="ARBA00023136"/>
    </source>
</evidence>
<dbReference type="Gene3D" id="3.40.50.1000">
    <property type="entry name" value="HAD superfamily/HAD-like"/>
    <property type="match status" value="1"/>
</dbReference>
<dbReference type="EMBL" id="AP019514">
    <property type="protein sequence ID" value="BBI63702.1"/>
    <property type="molecule type" value="Genomic_DNA"/>
</dbReference>
<sequence>MKGGAVLEQLGKLKRVALDKTGTLTAGTPAVTEVESLADDSSAADVLRLAAALEQGASHPLAIAISDYARQQMGKRFRQCKVLEH</sequence>
<dbReference type="InterPro" id="IPR051014">
    <property type="entry name" value="Cation_Transport_ATPase_IB"/>
</dbReference>
<dbReference type="AlphaFoldDB" id="A0A455UBW7"/>
<keyword evidence="5" id="KW-0472">Membrane</keyword>
<keyword evidence="3" id="KW-0812">Transmembrane</keyword>
<dbReference type="PANTHER" id="PTHR48085:SF5">
    <property type="entry name" value="CADMIUM_ZINC-TRANSPORTING ATPASE HMA4-RELATED"/>
    <property type="match status" value="1"/>
</dbReference>
<evidence type="ECO:0000313" key="6">
    <source>
        <dbReference type="EMBL" id="BBI63702.1"/>
    </source>
</evidence>
<dbReference type="KEGG" id="hsr:HSBAA_50080"/>
<dbReference type="InterPro" id="IPR023299">
    <property type="entry name" value="ATPase_P-typ_cyto_dom_N"/>
</dbReference>
<accession>A0A455UBW7</accession>
<evidence type="ECO:0000256" key="1">
    <source>
        <dbReference type="ARBA" id="ARBA00004370"/>
    </source>
</evidence>
<evidence type="ECO:0000256" key="2">
    <source>
        <dbReference type="ARBA" id="ARBA00006024"/>
    </source>
</evidence>